<comment type="caution">
    <text evidence="1">The sequence shown here is derived from an EMBL/GenBank/DDBJ whole genome shotgun (WGS) entry which is preliminary data.</text>
</comment>
<protein>
    <recommendedName>
        <fullName evidence="3">Methyltransferase domain-containing protein</fullName>
    </recommendedName>
</protein>
<dbReference type="Gene3D" id="3.40.50.150">
    <property type="entry name" value="Vaccinia Virus protein VP39"/>
    <property type="match status" value="1"/>
</dbReference>
<evidence type="ECO:0000313" key="1">
    <source>
        <dbReference type="EMBL" id="OGY18976.1"/>
    </source>
</evidence>
<dbReference type="Pfam" id="PF13489">
    <property type="entry name" value="Methyltransf_23"/>
    <property type="match status" value="1"/>
</dbReference>
<gene>
    <name evidence="1" type="ORF">A2784_03535</name>
</gene>
<evidence type="ECO:0008006" key="3">
    <source>
        <dbReference type="Google" id="ProtNLM"/>
    </source>
</evidence>
<dbReference type="STRING" id="1797589.A2784_03535"/>
<accession>A0A1G1VUA1</accession>
<dbReference type="InterPro" id="IPR029063">
    <property type="entry name" value="SAM-dependent_MTases_sf"/>
</dbReference>
<dbReference type="EMBL" id="MHCH01000006">
    <property type="protein sequence ID" value="OGY18976.1"/>
    <property type="molecule type" value="Genomic_DNA"/>
</dbReference>
<dbReference type="Proteomes" id="UP000177324">
    <property type="component" value="Unassembled WGS sequence"/>
</dbReference>
<sequence length="200" mass="23384">MLHLKLRQISFPFKELVELIPDRGKLLDVGCGFGYLLKLLAEKDDKRKLLGFDISANKISLGTKLVKPYANIWLYPAGRNLPRVKVRVITLIDVLYLLDLTQKTKLLRQLYNRLDRGGKLLVATVPKDQSWRYYLAWLQEWVMVKGLARTKSAVGVIEFETRHWLKQQLRQIGFRQVKEYQLPDTLLPWQKHVVFIATKV</sequence>
<name>A0A1G1VUA1_9BACT</name>
<proteinExistence type="predicted"/>
<reference evidence="1 2" key="1">
    <citation type="journal article" date="2016" name="Nat. Commun.">
        <title>Thousands of microbial genomes shed light on interconnected biogeochemical processes in an aquifer system.</title>
        <authorList>
            <person name="Anantharaman K."/>
            <person name="Brown C.T."/>
            <person name="Hug L.A."/>
            <person name="Sharon I."/>
            <person name="Castelle C.J."/>
            <person name="Probst A.J."/>
            <person name="Thomas B.C."/>
            <person name="Singh A."/>
            <person name="Wilkins M.J."/>
            <person name="Karaoz U."/>
            <person name="Brodie E.L."/>
            <person name="Williams K.H."/>
            <person name="Hubbard S.S."/>
            <person name="Banfield J.F."/>
        </authorList>
    </citation>
    <scope>NUCLEOTIDE SEQUENCE [LARGE SCALE GENOMIC DNA]</scope>
</reference>
<dbReference type="CDD" id="cd02440">
    <property type="entry name" value="AdoMet_MTases"/>
    <property type="match status" value="1"/>
</dbReference>
<dbReference type="SUPFAM" id="SSF53335">
    <property type="entry name" value="S-adenosyl-L-methionine-dependent methyltransferases"/>
    <property type="match status" value="1"/>
</dbReference>
<organism evidence="1 2">
    <name type="scientific">Candidatus Chisholmbacteria bacterium RIFCSPHIGHO2_01_FULL_48_12</name>
    <dbReference type="NCBI Taxonomy" id="1797589"/>
    <lineage>
        <taxon>Bacteria</taxon>
        <taxon>Candidatus Chisholmiibacteriota</taxon>
    </lineage>
</organism>
<evidence type="ECO:0000313" key="2">
    <source>
        <dbReference type="Proteomes" id="UP000177324"/>
    </source>
</evidence>
<dbReference type="AlphaFoldDB" id="A0A1G1VUA1"/>